<keyword evidence="3" id="KW-1185">Reference proteome</keyword>
<feature type="signal peptide" evidence="1">
    <location>
        <begin position="1"/>
        <end position="20"/>
    </location>
</feature>
<feature type="chain" id="PRO_5007870960" description="SWIM-type domain-containing protein" evidence="1">
    <location>
        <begin position="21"/>
        <end position="143"/>
    </location>
</feature>
<protein>
    <recommendedName>
        <fullName evidence="4">SWIM-type domain-containing protein</fullName>
    </recommendedName>
</protein>
<dbReference type="AlphaFoldDB" id="A0A166AZS4"/>
<accession>A0A166AZS4</accession>
<dbReference type="Proteomes" id="UP000076798">
    <property type="component" value="Unassembled WGS sequence"/>
</dbReference>
<name>A0A166AZS4_9AGAM</name>
<keyword evidence="1" id="KW-0732">Signal</keyword>
<evidence type="ECO:0000313" key="3">
    <source>
        <dbReference type="Proteomes" id="UP000076798"/>
    </source>
</evidence>
<dbReference type="EMBL" id="KV428125">
    <property type="protein sequence ID" value="KZT35861.1"/>
    <property type="molecule type" value="Genomic_DNA"/>
</dbReference>
<sequence>MTTISHCLLYCVLDLSVVSSDEMCQHPAHVCSHIVNWLTKHYCWTRSAPSHIHQGLTRPFLLPPLRPKRGIHPAPFSALRYIQRTNAPIPCNIKSKKLPEAFSSGRRFALRLSIREDSTENYFEHAKGVSLWTSHSRCGHVAP</sequence>
<organism evidence="2 3">
    <name type="scientific">Sistotremastrum suecicum HHB10207 ss-3</name>
    <dbReference type="NCBI Taxonomy" id="1314776"/>
    <lineage>
        <taxon>Eukaryota</taxon>
        <taxon>Fungi</taxon>
        <taxon>Dikarya</taxon>
        <taxon>Basidiomycota</taxon>
        <taxon>Agaricomycotina</taxon>
        <taxon>Agaricomycetes</taxon>
        <taxon>Sistotremastrales</taxon>
        <taxon>Sistotremastraceae</taxon>
        <taxon>Sistotremastrum</taxon>
    </lineage>
</organism>
<gene>
    <name evidence="2" type="ORF">SISSUDRAFT_122572</name>
</gene>
<evidence type="ECO:0000256" key="1">
    <source>
        <dbReference type="SAM" id="SignalP"/>
    </source>
</evidence>
<evidence type="ECO:0008006" key="4">
    <source>
        <dbReference type="Google" id="ProtNLM"/>
    </source>
</evidence>
<proteinExistence type="predicted"/>
<reference evidence="2 3" key="1">
    <citation type="journal article" date="2016" name="Mol. Biol. Evol.">
        <title>Comparative Genomics of Early-Diverging Mushroom-Forming Fungi Provides Insights into the Origins of Lignocellulose Decay Capabilities.</title>
        <authorList>
            <person name="Nagy L.G."/>
            <person name="Riley R."/>
            <person name="Tritt A."/>
            <person name="Adam C."/>
            <person name="Daum C."/>
            <person name="Floudas D."/>
            <person name="Sun H."/>
            <person name="Yadav J.S."/>
            <person name="Pangilinan J."/>
            <person name="Larsson K.H."/>
            <person name="Matsuura K."/>
            <person name="Barry K."/>
            <person name="Labutti K."/>
            <person name="Kuo R."/>
            <person name="Ohm R.A."/>
            <person name="Bhattacharya S.S."/>
            <person name="Shirouzu T."/>
            <person name="Yoshinaga Y."/>
            <person name="Martin F.M."/>
            <person name="Grigoriev I.V."/>
            <person name="Hibbett D.S."/>
        </authorList>
    </citation>
    <scope>NUCLEOTIDE SEQUENCE [LARGE SCALE GENOMIC DNA]</scope>
    <source>
        <strain evidence="2 3">HHB10207 ss-3</strain>
    </source>
</reference>
<evidence type="ECO:0000313" key="2">
    <source>
        <dbReference type="EMBL" id="KZT35861.1"/>
    </source>
</evidence>